<proteinExistence type="predicted"/>
<dbReference type="EMBL" id="AC135594">
    <property type="protein sequence ID" value="AAR89870.1"/>
    <property type="molecule type" value="Genomic_DNA"/>
</dbReference>
<feature type="compositionally biased region" description="Basic residues" evidence="1">
    <location>
        <begin position="72"/>
        <end position="86"/>
    </location>
</feature>
<feature type="compositionally biased region" description="Basic residues" evidence="1">
    <location>
        <begin position="251"/>
        <end position="264"/>
    </location>
</feature>
<feature type="region of interest" description="Disordered" evidence="1">
    <location>
        <begin position="247"/>
        <end position="292"/>
    </location>
</feature>
<feature type="compositionally biased region" description="Basic residues" evidence="1">
    <location>
        <begin position="31"/>
        <end position="43"/>
    </location>
</feature>
<sequence>MVAGGDLRRDGAAPERGEGRGKRNGGPRLTPGRRRRRERRPKRREAAARLGSTRTAAFRRSAGETNGWTRSTRTRRSRRRRCRSGRRSGATTAANRSSAATAEREDDGASSILTGRESGKAGDSIPQAILDGSDETNHFETSSTEKDFNSGLTSARGGAAPTCGPHWSAAQGEREGYWQAGPTGQWHKAGGARLVARLGFKPAGRLWRGRRRARTVASDGNRRREAAADGAKTAAAAEAAARATLAAALHGGRRGKGRERKRGRPILTEGLGRREGGATANGNDERREYDGDRLREDLERRLGGVREREAVHGARHNRSKAAAMVEAHRSARRCELRRWNWTGEQRTRWTSGWRTRRCRWRGAAATLATARGGRSGGDGGGGWVHGARAIGSSGADGERGKKVERGAVVGYIEVGRPDVAGSGGSAATTWRAGYAAAWAVVSTAVGAGVGGRRLGKGLTEAAPTATNRLHPLVDIVMVST</sequence>
<feature type="compositionally biased region" description="Basic and acidic residues" evidence="1">
    <location>
        <begin position="283"/>
        <end position="292"/>
    </location>
</feature>
<reference evidence="3" key="2">
    <citation type="journal article" date="2008" name="Nucleic Acids Res.">
        <title>The rice annotation project database (RAP-DB): 2008 update.</title>
        <authorList>
            <consortium name="The rice annotation project (RAP)"/>
        </authorList>
    </citation>
    <scope>GENOME REANNOTATION</scope>
    <source>
        <strain evidence="3">cv. Nipponbare</strain>
    </source>
</reference>
<dbReference type="AlphaFoldDB" id="Q75HF1"/>
<evidence type="ECO:0000313" key="2">
    <source>
        <dbReference type="EMBL" id="AAR89870.1"/>
    </source>
</evidence>
<feature type="compositionally biased region" description="Basic and acidic residues" evidence="1">
    <location>
        <begin position="135"/>
        <end position="148"/>
    </location>
</feature>
<feature type="region of interest" description="Disordered" evidence="1">
    <location>
        <begin position="1"/>
        <end position="169"/>
    </location>
</feature>
<evidence type="ECO:0000313" key="3">
    <source>
        <dbReference type="Proteomes" id="UP000000763"/>
    </source>
</evidence>
<name>Q75HF1_ORYSJ</name>
<reference evidence="3" key="1">
    <citation type="journal article" date="2005" name="Nature">
        <title>The map-based sequence of the rice genome.</title>
        <authorList>
            <consortium name="International rice genome sequencing project (IRGSP)"/>
            <person name="Matsumoto T."/>
            <person name="Wu J."/>
            <person name="Kanamori H."/>
            <person name="Katayose Y."/>
            <person name="Fujisawa M."/>
            <person name="Namiki N."/>
            <person name="Mizuno H."/>
            <person name="Yamamoto K."/>
            <person name="Antonio B.A."/>
            <person name="Baba T."/>
            <person name="Sakata K."/>
            <person name="Nagamura Y."/>
            <person name="Aoki H."/>
            <person name="Arikawa K."/>
            <person name="Arita K."/>
            <person name="Bito T."/>
            <person name="Chiden Y."/>
            <person name="Fujitsuka N."/>
            <person name="Fukunaka R."/>
            <person name="Hamada M."/>
            <person name="Harada C."/>
            <person name="Hayashi A."/>
            <person name="Hijishita S."/>
            <person name="Honda M."/>
            <person name="Hosokawa S."/>
            <person name="Ichikawa Y."/>
            <person name="Idonuma A."/>
            <person name="Iijima M."/>
            <person name="Ikeda M."/>
            <person name="Ikeno M."/>
            <person name="Ito K."/>
            <person name="Ito S."/>
            <person name="Ito T."/>
            <person name="Ito Y."/>
            <person name="Ito Y."/>
            <person name="Iwabuchi A."/>
            <person name="Kamiya K."/>
            <person name="Karasawa W."/>
            <person name="Kurita K."/>
            <person name="Katagiri S."/>
            <person name="Kikuta A."/>
            <person name="Kobayashi H."/>
            <person name="Kobayashi N."/>
            <person name="Machita K."/>
            <person name="Maehara T."/>
            <person name="Masukawa M."/>
            <person name="Mizubayashi T."/>
            <person name="Mukai Y."/>
            <person name="Nagasaki H."/>
            <person name="Nagata Y."/>
            <person name="Naito S."/>
            <person name="Nakashima M."/>
            <person name="Nakama Y."/>
            <person name="Nakamichi Y."/>
            <person name="Nakamura M."/>
            <person name="Meguro A."/>
            <person name="Negishi M."/>
            <person name="Ohta I."/>
            <person name="Ohta T."/>
            <person name="Okamoto M."/>
            <person name="Ono N."/>
            <person name="Saji S."/>
            <person name="Sakaguchi M."/>
            <person name="Sakai K."/>
            <person name="Shibata M."/>
            <person name="Shimokawa T."/>
            <person name="Song J."/>
            <person name="Takazaki Y."/>
            <person name="Terasawa K."/>
            <person name="Tsugane M."/>
            <person name="Tsuji K."/>
            <person name="Ueda S."/>
            <person name="Waki K."/>
            <person name="Yamagata H."/>
            <person name="Yamamoto M."/>
            <person name="Yamamoto S."/>
            <person name="Yamane H."/>
            <person name="Yoshiki S."/>
            <person name="Yoshihara R."/>
            <person name="Yukawa K."/>
            <person name="Zhong H."/>
            <person name="Yano M."/>
            <person name="Yuan Q."/>
            <person name="Ouyang S."/>
            <person name="Liu J."/>
            <person name="Jones K.M."/>
            <person name="Gansberger K."/>
            <person name="Moffat K."/>
            <person name="Hill J."/>
            <person name="Bera J."/>
            <person name="Fadrosh D."/>
            <person name="Jin S."/>
            <person name="Johri S."/>
            <person name="Kim M."/>
            <person name="Overton L."/>
            <person name="Reardon M."/>
            <person name="Tsitrin T."/>
            <person name="Vuong H."/>
            <person name="Weaver B."/>
            <person name="Ciecko A."/>
            <person name="Tallon L."/>
            <person name="Jackson J."/>
            <person name="Pai G."/>
            <person name="Aken S.V."/>
            <person name="Utterback T."/>
            <person name="Reidmuller S."/>
            <person name="Feldblyum T."/>
            <person name="Hsiao J."/>
            <person name="Zismann V."/>
            <person name="Iobst S."/>
            <person name="de Vazeille A.R."/>
            <person name="Buell C.R."/>
            <person name="Ying K."/>
            <person name="Li Y."/>
            <person name="Lu T."/>
            <person name="Huang Y."/>
            <person name="Zhao Q."/>
            <person name="Feng Q."/>
            <person name="Zhang L."/>
            <person name="Zhu J."/>
            <person name="Weng Q."/>
            <person name="Mu J."/>
            <person name="Lu Y."/>
            <person name="Fan D."/>
            <person name="Liu Y."/>
            <person name="Guan J."/>
            <person name="Zhang Y."/>
            <person name="Yu S."/>
            <person name="Liu X."/>
            <person name="Zhang Y."/>
            <person name="Hong G."/>
            <person name="Han B."/>
            <person name="Choisne N."/>
            <person name="Demange N."/>
            <person name="Orjeda G."/>
            <person name="Samain S."/>
            <person name="Cattolico L."/>
            <person name="Pelletier E."/>
            <person name="Couloux A."/>
            <person name="Segurens B."/>
            <person name="Wincker P."/>
            <person name="D'Hont A."/>
            <person name="Scarpelli C."/>
            <person name="Weissenbach J."/>
            <person name="Salanoubat M."/>
            <person name="Quetier F."/>
            <person name="Yu Y."/>
            <person name="Kim H.R."/>
            <person name="Rambo T."/>
            <person name="Currie J."/>
            <person name="Collura K."/>
            <person name="Luo M."/>
            <person name="Yang T."/>
            <person name="Ammiraju J.S.S."/>
            <person name="Engler F."/>
            <person name="Soderlund C."/>
            <person name="Wing R.A."/>
            <person name="Palmer L.E."/>
            <person name="de la Bastide M."/>
            <person name="Spiegel L."/>
            <person name="Nascimento L."/>
            <person name="Zutavern T."/>
            <person name="O'Shaughnessy A."/>
            <person name="Dike S."/>
            <person name="Dedhia N."/>
            <person name="Preston R."/>
            <person name="Balija V."/>
            <person name="McCombie W.R."/>
            <person name="Chow T."/>
            <person name="Chen H."/>
            <person name="Chung M."/>
            <person name="Chen C."/>
            <person name="Shaw J."/>
            <person name="Wu H."/>
            <person name="Hsiao K."/>
            <person name="Chao Y."/>
            <person name="Chu M."/>
            <person name="Cheng C."/>
            <person name="Hour A."/>
            <person name="Lee P."/>
            <person name="Lin S."/>
            <person name="Lin Y."/>
            <person name="Liou J."/>
            <person name="Liu S."/>
            <person name="Hsing Y."/>
            <person name="Raghuvanshi S."/>
            <person name="Mohanty A."/>
            <person name="Bharti A.K."/>
            <person name="Gaur A."/>
            <person name="Gupta V."/>
            <person name="Kumar D."/>
            <person name="Ravi V."/>
            <person name="Vij S."/>
            <person name="Kapur A."/>
            <person name="Khurana P."/>
            <person name="Khurana P."/>
            <person name="Khurana J.P."/>
            <person name="Tyagi A.K."/>
            <person name="Gaikwad K."/>
            <person name="Singh A."/>
            <person name="Dalal V."/>
            <person name="Srivastava S."/>
            <person name="Dixit A."/>
            <person name="Pal A.K."/>
            <person name="Ghazi I.A."/>
            <person name="Yadav M."/>
            <person name="Pandit A."/>
            <person name="Bhargava A."/>
            <person name="Sureshbabu K."/>
            <person name="Batra K."/>
            <person name="Sharma T.R."/>
            <person name="Mohapatra T."/>
            <person name="Singh N.K."/>
            <person name="Messing J."/>
            <person name="Nelson A.B."/>
            <person name="Fuks G."/>
            <person name="Kavchok S."/>
            <person name="Keizer G."/>
            <person name="Linton E."/>
            <person name="Llaca V."/>
            <person name="Song R."/>
            <person name="Tanyolac B."/>
            <person name="Young S."/>
            <person name="Ho-Il K."/>
            <person name="Hahn J.H."/>
            <person name="Sangsakoo G."/>
            <person name="Vanavichit A."/>
            <person name="de Mattos Luiz.A.T."/>
            <person name="Zimmer P.D."/>
            <person name="Malone G."/>
            <person name="Dellagostin O."/>
            <person name="de Oliveira A.C."/>
            <person name="Bevan M."/>
            <person name="Bancroft I."/>
            <person name="Minx P."/>
            <person name="Cordum H."/>
            <person name="Wilson R."/>
            <person name="Cheng Z."/>
            <person name="Jin W."/>
            <person name="Jiang J."/>
            <person name="Leong S.A."/>
            <person name="Iwama H."/>
            <person name="Gojobori T."/>
            <person name="Itoh T."/>
            <person name="Niimura Y."/>
            <person name="Fujii Y."/>
            <person name="Habara T."/>
            <person name="Sakai H."/>
            <person name="Sato Y."/>
            <person name="Wilson G."/>
            <person name="Kumar K."/>
            <person name="McCouch S."/>
            <person name="Juretic N."/>
            <person name="Hoen D."/>
            <person name="Wright S."/>
            <person name="Bruskiewich R."/>
            <person name="Bureau T."/>
            <person name="Miyao A."/>
            <person name="Hirochika H."/>
            <person name="Nishikawa T."/>
            <person name="Kadowaki K."/>
            <person name="Sugiura M."/>
            <person name="Burr B."/>
            <person name="Sasaki T."/>
        </authorList>
    </citation>
    <scope>NUCLEOTIDE SEQUENCE [LARGE SCALE GENOMIC DNA]</scope>
    <source>
        <strain evidence="3">cv. Nipponbare</strain>
    </source>
</reference>
<dbReference type="Proteomes" id="UP000000763">
    <property type="component" value="Chromosome 3"/>
</dbReference>
<evidence type="ECO:0000256" key="1">
    <source>
        <dbReference type="SAM" id="MobiDB-lite"/>
    </source>
</evidence>
<protein>
    <submittedName>
        <fullName evidence="2">Uncharacterized protein</fullName>
    </submittedName>
</protein>
<organism evidence="2 3">
    <name type="scientific">Oryza sativa subsp. japonica</name>
    <name type="common">Rice</name>
    <dbReference type="NCBI Taxonomy" id="39947"/>
    <lineage>
        <taxon>Eukaryota</taxon>
        <taxon>Viridiplantae</taxon>
        <taxon>Streptophyta</taxon>
        <taxon>Embryophyta</taxon>
        <taxon>Tracheophyta</taxon>
        <taxon>Spermatophyta</taxon>
        <taxon>Magnoliopsida</taxon>
        <taxon>Liliopsida</taxon>
        <taxon>Poales</taxon>
        <taxon>Poaceae</taxon>
        <taxon>BOP clade</taxon>
        <taxon>Oryzoideae</taxon>
        <taxon>Oryzeae</taxon>
        <taxon>Oryzinae</taxon>
        <taxon>Oryza</taxon>
        <taxon>Oryza sativa</taxon>
    </lineage>
</organism>
<accession>Q75HF1</accession>
<gene>
    <name evidence="2" type="primary">OSJNBa0024F18.7</name>
</gene>
<feature type="compositionally biased region" description="Low complexity" evidence="1">
    <location>
        <begin position="87"/>
        <end position="101"/>
    </location>
</feature>
<feature type="compositionally biased region" description="Basic and acidic residues" evidence="1">
    <location>
        <begin position="1"/>
        <end position="21"/>
    </location>
</feature>